<dbReference type="Proteomes" id="UP000558997">
    <property type="component" value="Unassembled WGS sequence"/>
</dbReference>
<dbReference type="GO" id="GO:0016403">
    <property type="term" value="F:dimethylargininase activity"/>
    <property type="evidence" value="ECO:0007669"/>
    <property type="project" value="TreeGrafter"/>
</dbReference>
<dbReference type="GO" id="GO:0006525">
    <property type="term" value="P:arginine metabolic process"/>
    <property type="evidence" value="ECO:0007669"/>
    <property type="project" value="TreeGrafter"/>
</dbReference>
<evidence type="ECO:0000313" key="4">
    <source>
        <dbReference type="EMBL" id="MBB5980901.1"/>
    </source>
</evidence>
<dbReference type="GO" id="GO:0016597">
    <property type="term" value="F:amino acid binding"/>
    <property type="evidence" value="ECO:0007669"/>
    <property type="project" value="TreeGrafter"/>
</dbReference>
<dbReference type="PANTHER" id="PTHR12737">
    <property type="entry name" value="DIMETHYLARGININE DIMETHYLAMINOHYDROLASE"/>
    <property type="match status" value="1"/>
</dbReference>
<dbReference type="Pfam" id="PF19420">
    <property type="entry name" value="DDAH_eukar"/>
    <property type="match status" value="1"/>
</dbReference>
<dbReference type="GO" id="GO:0000052">
    <property type="term" value="P:citrulline metabolic process"/>
    <property type="evidence" value="ECO:0007669"/>
    <property type="project" value="TreeGrafter"/>
</dbReference>
<organism evidence="4 5">
    <name type="scientific">Kribbella solani</name>
    <dbReference type="NCBI Taxonomy" id="236067"/>
    <lineage>
        <taxon>Bacteria</taxon>
        <taxon>Bacillati</taxon>
        <taxon>Actinomycetota</taxon>
        <taxon>Actinomycetes</taxon>
        <taxon>Propionibacteriales</taxon>
        <taxon>Kribbellaceae</taxon>
        <taxon>Kribbella</taxon>
    </lineage>
</organism>
<accession>A0A841DSL1</accession>
<sequence length="276" mass="30297">MTTTATAAARVATKRHLLMCPPEHFTVRYEINPWMNVDVAVDHGLANRQWERLRQIYEELGHRVDVMAALPGLPDMVFTANAGVVHNGRALVSNFTHPERQPESEGFLGWFREAGFRPASIAATRNEGEGDVLTVGRLMLAGVGPRTARASHQELREFFDVPVITLELVDPRFYHLDTAMSVLDERTVAYYPGAFSQAAVAVIEQLFPGAIRATEEDACGFGLNAMSDGRNVVMSDRAPGLTKQLEAAGFHPITTDMSELLKSGGSVKCCTLELRS</sequence>
<evidence type="ECO:0000256" key="3">
    <source>
        <dbReference type="PIRSR" id="PIRSR633199-1"/>
    </source>
</evidence>
<comment type="similarity">
    <text evidence="1">Belongs to the DDAH family.</text>
</comment>
<reference evidence="4 5" key="1">
    <citation type="submission" date="2020-08" db="EMBL/GenBank/DDBJ databases">
        <title>Sequencing the genomes of 1000 actinobacteria strains.</title>
        <authorList>
            <person name="Klenk H.-P."/>
        </authorList>
    </citation>
    <scope>NUCLEOTIDE SEQUENCE [LARGE SCALE GENOMIC DNA]</scope>
    <source>
        <strain evidence="4 5">DSM 17294</strain>
    </source>
</reference>
<evidence type="ECO:0000256" key="1">
    <source>
        <dbReference type="ARBA" id="ARBA00008532"/>
    </source>
</evidence>
<proteinExistence type="inferred from homology"/>
<dbReference type="GO" id="GO:0045429">
    <property type="term" value="P:positive regulation of nitric oxide biosynthetic process"/>
    <property type="evidence" value="ECO:0007669"/>
    <property type="project" value="TreeGrafter"/>
</dbReference>
<name>A0A841DSL1_9ACTN</name>
<feature type="active site" description="Proton donor" evidence="3">
    <location>
        <position position="175"/>
    </location>
</feature>
<evidence type="ECO:0000256" key="2">
    <source>
        <dbReference type="ARBA" id="ARBA00022801"/>
    </source>
</evidence>
<comment type="caution">
    <text evidence="4">The sequence shown here is derived from an EMBL/GenBank/DDBJ whole genome shotgun (WGS) entry which is preliminary data.</text>
</comment>
<dbReference type="RefSeq" id="WP_184836977.1">
    <property type="nucleotide sequence ID" value="NZ_BAAAVN010000003.1"/>
</dbReference>
<gene>
    <name evidence="4" type="ORF">HDA44_004242</name>
</gene>
<evidence type="ECO:0000313" key="5">
    <source>
        <dbReference type="Proteomes" id="UP000558997"/>
    </source>
</evidence>
<dbReference type="AlphaFoldDB" id="A0A841DSL1"/>
<keyword evidence="5" id="KW-1185">Reference proteome</keyword>
<dbReference type="NCBIfam" id="NF045659">
    <property type="entry name" value="DiMArgaseDdahMtb"/>
    <property type="match status" value="1"/>
</dbReference>
<protein>
    <submittedName>
        <fullName evidence="4">N-dimethylarginine dimethylaminohydrolase</fullName>
    </submittedName>
</protein>
<dbReference type="Gene3D" id="3.75.10.10">
    <property type="entry name" value="L-arginine/glycine Amidinotransferase, Chain A"/>
    <property type="match status" value="1"/>
</dbReference>
<dbReference type="InterPro" id="IPR033199">
    <property type="entry name" value="DDAH-like"/>
</dbReference>
<keyword evidence="2 4" id="KW-0378">Hydrolase</keyword>
<dbReference type="SUPFAM" id="SSF55909">
    <property type="entry name" value="Pentein"/>
    <property type="match status" value="1"/>
</dbReference>
<feature type="active site" description="Nucleophile" evidence="3">
    <location>
        <position position="269"/>
    </location>
</feature>
<dbReference type="PANTHER" id="PTHR12737:SF9">
    <property type="entry name" value="DIMETHYLARGININASE"/>
    <property type="match status" value="1"/>
</dbReference>
<dbReference type="EMBL" id="JACHNF010000001">
    <property type="protein sequence ID" value="MBB5980901.1"/>
    <property type="molecule type" value="Genomic_DNA"/>
</dbReference>